<geneLocation type="plasmid" evidence="2">
    <name>picon</name>
</geneLocation>
<sequence>MKKEILLGSLLAFGTCAFAIDENNISKEIDALNIANKTEFKKNFTKLLKEFPDNVNLGNFTQLKNAGTILLTVTTADGTNIPAFVAQDGKMINGLGALFVADDETSLEIKDYIVEVTKNNKKENLEDEAANAKLEKVVGAIPEEYVLEFNHKDSKQYAIVLTDPECPFCRRHLAYELPELVKQMNVKVYFTPVHPDSSFVKSMLILSEGRGKSNDEKLKIMNKYYDENAKVSAEQEKIDISKLKVYRDVILTESGIRGVPHTSVYDKK</sequence>
<dbReference type="Gene3D" id="3.40.30.10">
    <property type="entry name" value="Glutaredoxin"/>
    <property type="match status" value="1"/>
</dbReference>
<gene>
    <name evidence="1" type="ORF">CCS77_2088</name>
</gene>
<dbReference type="InterPro" id="IPR051470">
    <property type="entry name" value="Thiol:disulfide_interchange"/>
</dbReference>
<dbReference type="SUPFAM" id="SSF52833">
    <property type="entry name" value="Thioredoxin-like"/>
    <property type="match status" value="1"/>
</dbReference>
<evidence type="ECO:0000313" key="1">
    <source>
        <dbReference type="EMBL" id="AVX45094.1"/>
    </source>
</evidence>
<dbReference type="PANTHER" id="PTHR35272">
    <property type="entry name" value="THIOL:DISULFIDE INTERCHANGE PROTEIN DSBC-RELATED"/>
    <property type="match status" value="1"/>
</dbReference>
<evidence type="ECO:0000313" key="2">
    <source>
        <dbReference type="Proteomes" id="UP000241854"/>
    </source>
</evidence>
<dbReference type="PANTHER" id="PTHR35272:SF3">
    <property type="entry name" value="THIOL:DISULFIDE INTERCHANGE PROTEIN DSBC"/>
    <property type="match status" value="1"/>
</dbReference>
<accession>A0A2R4P359</accession>
<reference evidence="1 2" key="1">
    <citation type="journal article" date="2018" name="Emerg. Microbes Infect.">
        <title>Genomic analysis of oral Campylobacter concisus strains identified a potential bacterial molecular marker associated with active Crohn's disease.</title>
        <authorList>
            <person name="Liu F."/>
            <person name="Ma R."/>
            <person name="Tay C.Y.A."/>
            <person name="Octavia S."/>
            <person name="Lan R."/>
            <person name="Chung H.K.L."/>
            <person name="Riordan S.M."/>
            <person name="Grimm M.C."/>
            <person name="Leong R.W."/>
            <person name="Tanaka M.M."/>
            <person name="Connor S."/>
            <person name="Zhang L."/>
        </authorList>
    </citation>
    <scope>NUCLEOTIDE SEQUENCE [LARGE SCALE GENOMIC DNA]</scope>
    <source>
        <strain evidence="1 2">P2CDO4</strain>
        <plasmid evidence="1">pICON</plasmid>
    </source>
</reference>
<dbReference type="EMBL" id="CP021643">
    <property type="protein sequence ID" value="AVX45094.1"/>
    <property type="molecule type" value="Genomic_DNA"/>
</dbReference>
<dbReference type="AlphaFoldDB" id="A0A2R4P359"/>
<keyword evidence="1" id="KW-0614">Plasmid</keyword>
<dbReference type="RefSeq" id="WP_107917396.1">
    <property type="nucleotide sequence ID" value="NZ_CP021643.1"/>
</dbReference>
<proteinExistence type="predicted"/>
<organism evidence="1 2">
    <name type="scientific">Campylobacter concisus</name>
    <dbReference type="NCBI Taxonomy" id="199"/>
    <lineage>
        <taxon>Bacteria</taxon>
        <taxon>Pseudomonadati</taxon>
        <taxon>Campylobacterota</taxon>
        <taxon>Epsilonproteobacteria</taxon>
        <taxon>Campylobacterales</taxon>
        <taxon>Campylobacteraceae</taxon>
        <taxon>Campylobacter</taxon>
    </lineage>
</organism>
<dbReference type="Proteomes" id="UP000241854">
    <property type="component" value="Plasmid pICON"/>
</dbReference>
<dbReference type="InterPro" id="IPR036249">
    <property type="entry name" value="Thioredoxin-like_sf"/>
</dbReference>
<name>A0A2R4P359_9BACT</name>
<protein>
    <submittedName>
        <fullName evidence="1">Periplasmic protein</fullName>
    </submittedName>
</protein>